<dbReference type="PANTHER" id="PTHR30003">
    <property type="entry name" value="L-LACTATE PERMEASE"/>
    <property type="match status" value="1"/>
</dbReference>
<keyword evidence="5 8" id="KW-0812">Transmembrane</keyword>
<feature type="transmembrane region" description="Helical" evidence="8">
    <location>
        <begin position="335"/>
        <end position="354"/>
    </location>
</feature>
<organism evidence="10 11">
    <name type="scientific">Rubrobacter marinus</name>
    <dbReference type="NCBI Taxonomy" id="2653852"/>
    <lineage>
        <taxon>Bacteria</taxon>
        <taxon>Bacillati</taxon>
        <taxon>Actinomycetota</taxon>
        <taxon>Rubrobacteria</taxon>
        <taxon>Rubrobacterales</taxon>
        <taxon>Rubrobacteraceae</taxon>
        <taxon>Rubrobacter</taxon>
    </lineage>
</organism>
<keyword evidence="6 8" id="KW-1133">Transmembrane helix</keyword>
<dbReference type="GO" id="GO:0015129">
    <property type="term" value="F:lactate transmembrane transporter activity"/>
    <property type="evidence" value="ECO:0007669"/>
    <property type="project" value="UniProtKB-UniRule"/>
</dbReference>
<evidence type="ECO:0000256" key="4">
    <source>
        <dbReference type="ARBA" id="ARBA00022475"/>
    </source>
</evidence>
<evidence type="ECO:0000256" key="8">
    <source>
        <dbReference type="RuleBase" id="RU365092"/>
    </source>
</evidence>
<reference evidence="10 11" key="1">
    <citation type="submission" date="2019-10" db="EMBL/GenBank/DDBJ databases">
        <title>Rubrobacter sp nov SCSIO 52915 isolated from a deep-sea sediment in the South China Sea.</title>
        <authorList>
            <person name="Chen R.W."/>
        </authorList>
    </citation>
    <scope>NUCLEOTIDE SEQUENCE [LARGE SCALE GENOMIC DNA]</scope>
    <source>
        <strain evidence="10 11">SCSIO 52915</strain>
    </source>
</reference>
<dbReference type="RefSeq" id="WP_166395601.1">
    <property type="nucleotide sequence ID" value="NZ_CP045121.1"/>
</dbReference>
<evidence type="ECO:0000256" key="1">
    <source>
        <dbReference type="ARBA" id="ARBA00004651"/>
    </source>
</evidence>
<feature type="transmembrane region" description="Helical" evidence="8">
    <location>
        <begin position="471"/>
        <end position="493"/>
    </location>
</feature>
<dbReference type="GO" id="GO:0005886">
    <property type="term" value="C:plasma membrane"/>
    <property type="evidence" value="ECO:0007669"/>
    <property type="project" value="UniProtKB-SubCell"/>
</dbReference>
<dbReference type="Proteomes" id="UP000502706">
    <property type="component" value="Chromosome"/>
</dbReference>
<dbReference type="AlphaFoldDB" id="A0A6G8PU98"/>
<evidence type="ECO:0000256" key="6">
    <source>
        <dbReference type="ARBA" id="ARBA00022989"/>
    </source>
</evidence>
<evidence type="ECO:0000313" key="10">
    <source>
        <dbReference type="EMBL" id="QIN77923.1"/>
    </source>
</evidence>
<evidence type="ECO:0000256" key="5">
    <source>
        <dbReference type="ARBA" id="ARBA00022692"/>
    </source>
</evidence>
<name>A0A6G8PU98_9ACTN</name>
<evidence type="ECO:0000256" key="7">
    <source>
        <dbReference type="ARBA" id="ARBA00023136"/>
    </source>
</evidence>
<feature type="transmembrane region" description="Helical" evidence="8">
    <location>
        <begin position="257"/>
        <end position="275"/>
    </location>
</feature>
<feature type="transmembrane region" description="Helical" evidence="8">
    <location>
        <begin position="169"/>
        <end position="188"/>
    </location>
</feature>
<feature type="transmembrane region" description="Helical" evidence="8">
    <location>
        <begin position="117"/>
        <end position="136"/>
    </location>
</feature>
<feature type="transmembrane region" description="Helical" evidence="8">
    <location>
        <begin position="142"/>
        <end position="162"/>
    </location>
</feature>
<keyword evidence="4 8" id="KW-1003">Cell membrane</keyword>
<evidence type="ECO:0000256" key="3">
    <source>
        <dbReference type="ARBA" id="ARBA00022448"/>
    </source>
</evidence>
<dbReference type="KEGG" id="rmar:GBA65_04635"/>
<keyword evidence="3 8" id="KW-0813">Transport</keyword>
<feature type="transmembrane region" description="Helical" evidence="8">
    <location>
        <begin position="566"/>
        <end position="587"/>
    </location>
</feature>
<feature type="region of interest" description="Disordered" evidence="9">
    <location>
        <begin position="290"/>
        <end position="322"/>
    </location>
</feature>
<dbReference type="GO" id="GO:0015295">
    <property type="term" value="F:solute:proton symporter activity"/>
    <property type="evidence" value="ECO:0007669"/>
    <property type="project" value="TreeGrafter"/>
</dbReference>
<dbReference type="Pfam" id="PF02652">
    <property type="entry name" value="Lactate_perm"/>
    <property type="match status" value="1"/>
</dbReference>
<comment type="function">
    <text evidence="8">Uptake of L-lactate across the membrane. Can also transport D-lactate and glycolate.</text>
</comment>
<dbReference type="InterPro" id="IPR003804">
    <property type="entry name" value="Lactate_perm"/>
</dbReference>
<comment type="subcellular location">
    <subcellularLocation>
        <location evidence="1 8">Cell membrane</location>
        <topology evidence="1 8">Multi-pass membrane protein</topology>
    </subcellularLocation>
</comment>
<keyword evidence="7 8" id="KW-0472">Membrane</keyword>
<feature type="transmembrane region" description="Helical" evidence="8">
    <location>
        <begin position="233"/>
        <end position="251"/>
    </location>
</feature>
<feature type="compositionally biased region" description="Low complexity" evidence="9">
    <location>
        <begin position="297"/>
        <end position="313"/>
    </location>
</feature>
<dbReference type="NCBIfam" id="TIGR00795">
    <property type="entry name" value="lctP"/>
    <property type="match status" value="1"/>
</dbReference>
<evidence type="ECO:0000313" key="11">
    <source>
        <dbReference type="Proteomes" id="UP000502706"/>
    </source>
</evidence>
<evidence type="ECO:0000256" key="2">
    <source>
        <dbReference type="ARBA" id="ARBA00010100"/>
    </source>
</evidence>
<feature type="transmembrane region" description="Helical" evidence="8">
    <location>
        <begin position="12"/>
        <end position="35"/>
    </location>
</feature>
<dbReference type="EMBL" id="CP045121">
    <property type="protein sequence ID" value="QIN77923.1"/>
    <property type="molecule type" value="Genomic_DNA"/>
</dbReference>
<gene>
    <name evidence="10" type="ORF">GBA65_04635</name>
</gene>
<feature type="transmembrane region" description="Helical" evidence="8">
    <location>
        <begin position="208"/>
        <end position="226"/>
    </location>
</feature>
<dbReference type="PANTHER" id="PTHR30003:SF0">
    <property type="entry name" value="GLYCOLATE PERMEASE GLCA-RELATED"/>
    <property type="match status" value="1"/>
</dbReference>
<feature type="transmembrane region" description="Helical" evidence="8">
    <location>
        <begin position="67"/>
        <end position="96"/>
    </location>
</feature>
<feature type="transmembrane region" description="Helical" evidence="8">
    <location>
        <begin position="405"/>
        <end position="430"/>
    </location>
</feature>
<accession>A0A6G8PU98</accession>
<feature type="transmembrane region" description="Helical" evidence="8">
    <location>
        <begin position="442"/>
        <end position="459"/>
    </location>
</feature>
<proteinExistence type="inferred from homology"/>
<keyword evidence="11" id="KW-1185">Reference proteome</keyword>
<comment type="similarity">
    <text evidence="2 8">Belongs to the lactate permease family.</text>
</comment>
<evidence type="ECO:0000256" key="9">
    <source>
        <dbReference type="SAM" id="MobiDB-lite"/>
    </source>
</evidence>
<feature type="transmembrane region" description="Helical" evidence="8">
    <location>
        <begin position="42"/>
        <end position="61"/>
    </location>
</feature>
<sequence length="593" mass="61585">MFQQFTHDYTPIGNVLVSALLAAIPIAVILVMLGVLRTKAHWAALGGLVSAFLVALLVYGMPLGIALSAAALGAVFGFWPIVWIVINALFLHNLTVETGKFDIVRNSLASLTTDRRIQALIIAFSFGALLEGIAGFGAPVAITAAIMASLGFNPLYAASIALLANTAPVAFGSLGVPVTTLGGLVAPIVGSDEGSATNALSAMIGRQLPIFSIIIPGFMVYVMAGWRGMMQVLPAVLTAGVTFAVTQFITANYLGPVLVDVLAALVSLAALYILLKIWQPQTAWRFEDEPDAEPIQAAPSAPGGRPAAGPTSGFAAGAPSVDPSGRGSGGTLQGFLPYIILVVFVVLSRIQTLIPSIEGTALDVTSYLSSFDVSIPWPGLNGLVTRVPPITTEPSPYEAVYSWQILSAAGTVVLFSAIIAGFVMGAGLGTQLRVYGRTLNQLKFAIVTIMMILALAYIMNYSGMTSTLGLAFAATGFLFPFFSALIGWLGVVLSGSDTSSNALFGPMQTITAQQVGVEPALAGATNSSGGVMGKMISPQNLSVGASAIGQEGREPDIFRMTFKWSIILVAAMGILAMFQAYVVPFIIPSLGGG</sequence>
<protein>
    <recommendedName>
        <fullName evidence="8">L-lactate permease</fullName>
    </recommendedName>
</protein>